<dbReference type="InParanoid" id="A0A165J1W3"/>
<dbReference type="Proteomes" id="UP000077266">
    <property type="component" value="Unassembled WGS sequence"/>
</dbReference>
<evidence type="ECO:0000313" key="6">
    <source>
        <dbReference type="EMBL" id="KZV94205.1"/>
    </source>
</evidence>
<evidence type="ECO:0000256" key="5">
    <source>
        <dbReference type="SAM" id="Phobius"/>
    </source>
</evidence>
<sequence>MKIDSGNAHLAAALQAGSQADILICREPRIMRRILVFLLLSLAIVFAAAWHTNEETNYWWKISAQRTDITSVDIRYTPVYLRTKSRMSGNDDTYRVIRYSMAGESNTVFFGILAVNIVIYLAAWTPEGAHLVTRYLLHSGLSGRTYTTFTAVFCHTCFSELMLNSYASYPLYRAIQWIADNEDGVVMWNFPRSRILAFYTISGVFGHFLPTLWAQIFFRRRIHNLPPGTTVLGALRMEFPCGLRMCQGAAPALCALHALFLVADDAELELLIGPVNVRSLIIPGVIIVPVFLQTILRVLVPNIALHHLTGYVPGIVYCYFAPQFKYAWEITRTLAGNRHTMFGGIVVAESGRWTPVYRIVISETALRLSDTHPYPMK</sequence>
<dbReference type="Gene3D" id="1.20.1540.10">
    <property type="entry name" value="Rhomboid-like"/>
    <property type="match status" value="1"/>
</dbReference>
<dbReference type="GO" id="GO:0016020">
    <property type="term" value="C:membrane"/>
    <property type="evidence" value="ECO:0007669"/>
    <property type="project" value="UniProtKB-SubCell"/>
</dbReference>
<organism evidence="6 7">
    <name type="scientific">Exidia glandulosa HHB12029</name>
    <dbReference type="NCBI Taxonomy" id="1314781"/>
    <lineage>
        <taxon>Eukaryota</taxon>
        <taxon>Fungi</taxon>
        <taxon>Dikarya</taxon>
        <taxon>Basidiomycota</taxon>
        <taxon>Agaricomycotina</taxon>
        <taxon>Agaricomycetes</taxon>
        <taxon>Auriculariales</taxon>
        <taxon>Exidiaceae</taxon>
        <taxon>Exidia</taxon>
    </lineage>
</organism>
<evidence type="ECO:0000313" key="7">
    <source>
        <dbReference type="Proteomes" id="UP000077266"/>
    </source>
</evidence>
<evidence type="ECO:0000256" key="3">
    <source>
        <dbReference type="ARBA" id="ARBA00022989"/>
    </source>
</evidence>
<keyword evidence="4 5" id="KW-0472">Membrane</keyword>
<gene>
    <name evidence="6" type="ORF">EXIGLDRAFT_737345</name>
</gene>
<proteinExistence type="predicted"/>
<evidence type="ECO:0000256" key="1">
    <source>
        <dbReference type="ARBA" id="ARBA00004141"/>
    </source>
</evidence>
<comment type="subcellular location">
    <subcellularLocation>
        <location evidence="1">Membrane</location>
        <topology evidence="1">Multi-pass membrane protein</topology>
    </subcellularLocation>
</comment>
<dbReference type="AlphaFoldDB" id="A0A165J1W3"/>
<feature type="transmembrane region" description="Helical" evidence="5">
    <location>
        <begin position="34"/>
        <end position="51"/>
    </location>
</feature>
<protein>
    <submittedName>
        <fullName evidence="6">Uncharacterized protein</fullName>
    </submittedName>
</protein>
<dbReference type="InterPro" id="IPR035952">
    <property type="entry name" value="Rhomboid-like_sf"/>
</dbReference>
<dbReference type="EMBL" id="KV425977">
    <property type="protein sequence ID" value="KZV94205.1"/>
    <property type="molecule type" value="Genomic_DNA"/>
</dbReference>
<dbReference type="OrthoDB" id="10260614at2759"/>
<feature type="transmembrane region" description="Helical" evidence="5">
    <location>
        <begin position="108"/>
        <end position="125"/>
    </location>
</feature>
<feature type="transmembrane region" description="Helical" evidence="5">
    <location>
        <begin position="196"/>
        <end position="218"/>
    </location>
</feature>
<keyword evidence="3 5" id="KW-1133">Transmembrane helix</keyword>
<name>A0A165J1W3_EXIGL</name>
<accession>A0A165J1W3</accession>
<dbReference type="SUPFAM" id="SSF144091">
    <property type="entry name" value="Rhomboid-like"/>
    <property type="match status" value="1"/>
</dbReference>
<keyword evidence="2 5" id="KW-0812">Transmembrane</keyword>
<evidence type="ECO:0000256" key="4">
    <source>
        <dbReference type="ARBA" id="ARBA00023136"/>
    </source>
</evidence>
<reference evidence="6 7" key="1">
    <citation type="journal article" date="2016" name="Mol. Biol. Evol.">
        <title>Comparative Genomics of Early-Diverging Mushroom-Forming Fungi Provides Insights into the Origins of Lignocellulose Decay Capabilities.</title>
        <authorList>
            <person name="Nagy L.G."/>
            <person name="Riley R."/>
            <person name="Tritt A."/>
            <person name="Adam C."/>
            <person name="Daum C."/>
            <person name="Floudas D."/>
            <person name="Sun H."/>
            <person name="Yadav J.S."/>
            <person name="Pangilinan J."/>
            <person name="Larsson K.H."/>
            <person name="Matsuura K."/>
            <person name="Barry K."/>
            <person name="Labutti K."/>
            <person name="Kuo R."/>
            <person name="Ohm R.A."/>
            <person name="Bhattacharya S.S."/>
            <person name="Shirouzu T."/>
            <person name="Yoshinaga Y."/>
            <person name="Martin F.M."/>
            <person name="Grigoriev I.V."/>
            <person name="Hibbett D.S."/>
        </authorList>
    </citation>
    <scope>NUCLEOTIDE SEQUENCE [LARGE SCALE GENOMIC DNA]</scope>
    <source>
        <strain evidence="6 7">HHB12029</strain>
    </source>
</reference>
<keyword evidence="7" id="KW-1185">Reference proteome</keyword>
<evidence type="ECO:0000256" key="2">
    <source>
        <dbReference type="ARBA" id="ARBA00022692"/>
    </source>
</evidence>